<dbReference type="InterPro" id="IPR015943">
    <property type="entry name" value="WD40/YVTN_repeat-like_dom_sf"/>
</dbReference>
<evidence type="ECO:0000313" key="7">
    <source>
        <dbReference type="Proteomes" id="UP001168821"/>
    </source>
</evidence>
<feature type="repeat" description="WD" evidence="4">
    <location>
        <begin position="317"/>
        <end position="358"/>
    </location>
</feature>
<keyword evidence="2 4" id="KW-0853">WD repeat</keyword>
<feature type="repeat" description="WD" evidence="4">
    <location>
        <begin position="403"/>
        <end position="436"/>
    </location>
</feature>
<dbReference type="PROSITE" id="PS50294">
    <property type="entry name" value="WD_REPEATS_REGION"/>
    <property type="match status" value="5"/>
</dbReference>
<comment type="similarity">
    <text evidence="1">Belongs to the WD repeat PWP2 family.</text>
</comment>
<keyword evidence="7" id="KW-1185">Reference proteome</keyword>
<dbReference type="PRINTS" id="PR00320">
    <property type="entry name" value="GPROTEINBRPT"/>
</dbReference>
<feature type="domain" description="Small-subunit processome Utp12" evidence="5">
    <location>
        <begin position="678"/>
        <end position="752"/>
    </location>
</feature>
<evidence type="ECO:0000259" key="5">
    <source>
        <dbReference type="Pfam" id="PF04003"/>
    </source>
</evidence>
<evidence type="ECO:0000313" key="6">
    <source>
        <dbReference type="EMBL" id="KAJ3615729.1"/>
    </source>
</evidence>
<keyword evidence="3" id="KW-0677">Repeat</keyword>
<dbReference type="PANTHER" id="PTHR19858">
    <property type="entry name" value="WD40 REPEAT PROTEIN"/>
    <property type="match status" value="1"/>
</dbReference>
<dbReference type="PANTHER" id="PTHR19858:SF0">
    <property type="entry name" value="PERIODIC TRYPTOPHAN PROTEIN 2 HOMOLOG"/>
    <property type="match status" value="1"/>
</dbReference>
<dbReference type="InterPro" id="IPR020472">
    <property type="entry name" value="WD40_PAC1"/>
</dbReference>
<dbReference type="Proteomes" id="UP001168821">
    <property type="component" value="Unassembled WGS sequence"/>
</dbReference>
<dbReference type="InterPro" id="IPR007148">
    <property type="entry name" value="SSU_processome_Utp12"/>
</dbReference>
<comment type="caution">
    <text evidence="6">The sequence shown here is derived from an EMBL/GenBank/DDBJ whole genome shotgun (WGS) entry which is preliminary data.</text>
</comment>
<evidence type="ECO:0000256" key="3">
    <source>
        <dbReference type="ARBA" id="ARBA00022737"/>
    </source>
</evidence>
<dbReference type="PROSITE" id="PS50082">
    <property type="entry name" value="WD_REPEATS_2"/>
    <property type="match status" value="5"/>
</dbReference>
<evidence type="ECO:0000256" key="1">
    <source>
        <dbReference type="ARBA" id="ARBA00010226"/>
    </source>
</evidence>
<dbReference type="CDD" id="cd00200">
    <property type="entry name" value="WD40"/>
    <property type="match status" value="1"/>
</dbReference>
<dbReference type="InterPro" id="IPR019775">
    <property type="entry name" value="WD40_repeat_CS"/>
</dbReference>
<proteinExistence type="inferred from homology"/>
<dbReference type="PROSITE" id="PS00678">
    <property type="entry name" value="WD_REPEATS_1"/>
    <property type="match status" value="2"/>
</dbReference>
<protein>
    <recommendedName>
        <fullName evidence="5">Small-subunit processome Utp12 domain-containing protein</fullName>
    </recommendedName>
</protein>
<feature type="non-terminal residue" evidence="6">
    <location>
        <position position="766"/>
    </location>
</feature>
<dbReference type="GO" id="GO:0000028">
    <property type="term" value="P:ribosomal small subunit assembly"/>
    <property type="evidence" value="ECO:0007669"/>
    <property type="project" value="TreeGrafter"/>
</dbReference>
<dbReference type="SUPFAM" id="SSF50978">
    <property type="entry name" value="WD40 repeat-like"/>
    <property type="match status" value="3"/>
</dbReference>
<sequence>FLNLCGTVYKGGNLLFTSDGNQVISPVGNRLSIFDLVNNKVVTLPCENNKDIYRIALSPNGSLLISIDLDGRALLVNYCKGVVLSDFNFKNKVSDIKFSPDGRFFAVAIGKQLQVWRSPSLCKEFAPFILHRKYTGHHDALTSVNWSGDSKLLITGSKDMTARIYTAHPVEDFTPITLTGHRNSVVNVFFAVSMEYFRFVWHLRTSCTQWDPLSEVKPYFLYVSGIAEMLSDSISQRRVSSVAINASGDWLAFGCSRIGQLLVWEWKSETFILKQQGHFYDMNVLDFSSNGQYIVTGGDDSKVKVWNTRSGFCFVTFKEHSAAVTGVRFSPRDKVIFSSSLDGTVRAFDLMRYRNFRTFTSPSPVQFLSLAIDVSGDIVCAGSLDTFEIFVWSVRTGHLVELLTGHEGPVTCLEFSPSVPVLYSGSWDHSVRVWDVFERKGTPEVLVHKSDVRALALRPDGGELCVSSLDGDLTIWDLSDNRQSGSLNCRRDIGTGRKQSDLVSSNNNPSGKCFTGLCYSADGRCLVAGGKSRYVCIYELSQKVLLKKFRVSKNQSLDGISEKLNSKFMTEAGPLQTIDHAEDSEEEGRYDLYLPGVAKGDLSSRRTRPEIQVKSVRFSPTGCSWAACTTEGLLIYSLDERATFDPFDLDPDVTPARVLSLLQDQEYHKSLSMAFRLNEKPFIKHVVESIPLENILPTVQALHPSYVVKLLAYTSEALDSTVHLEFYLTWCFHIFNCHGRYIKARSFALSSLFYSNCLAIFIRIMI</sequence>
<organism evidence="6 7">
    <name type="scientific">Zophobas morio</name>
    <dbReference type="NCBI Taxonomy" id="2755281"/>
    <lineage>
        <taxon>Eukaryota</taxon>
        <taxon>Metazoa</taxon>
        <taxon>Ecdysozoa</taxon>
        <taxon>Arthropoda</taxon>
        <taxon>Hexapoda</taxon>
        <taxon>Insecta</taxon>
        <taxon>Pterygota</taxon>
        <taxon>Neoptera</taxon>
        <taxon>Endopterygota</taxon>
        <taxon>Coleoptera</taxon>
        <taxon>Polyphaga</taxon>
        <taxon>Cucujiformia</taxon>
        <taxon>Tenebrionidae</taxon>
        <taxon>Zophobas</taxon>
    </lineage>
</organism>
<dbReference type="Gene3D" id="2.130.10.10">
    <property type="entry name" value="YVTN repeat-like/Quinoprotein amine dehydrogenase"/>
    <property type="match status" value="4"/>
</dbReference>
<feature type="repeat" description="WD" evidence="4">
    <location>
        <begin position="134"/>
        <end position="165"/>
    </location>
</feature>
<dbReference type="EMBL" id="JALNTZ010003923">
    <property type="protein sequence ID" value="KAJ3615729.1"/>
    <property type="molecule type" value="Genomic_DNA"/>
</dbReference>
<dbReference type="Pfam" id="PF00400">
    <property type="entry name" value="WD40"/>
    <property type="match status" value="5"/>
</dbReference>
<accession>A0AA38HGW1</accession>
<name>A0AA38HGW1_9CUCU</name>
<evidence type="ECO:0000256" key="4">
    <source>
        <dbReference type="PROSITE-ProRule" id="PRU00221"/>
    </source>
</evidence>
<reference evidence="6" key="1">
    <citation type="journal article" date="2023" name="G3 (Bethesda)">
        <title>Whole genome assemblies of Zophobas morio and Tenebrio molitor.</title>
        <authorList>
            <person name="Kaur S."/>
            <person name="Stinson S.A."/>
            <person name="diCenzo G.C."/>
        </authorList>
    </citation>
    <scope>NUCLEOTIDE SEQUENCE</scope>
    <source>
        <strain evidence="6">QUZm001</strain>
    </source>
</reference>
<dbReference type="InterPro" id="IPR001680">
    <property type="entry name" value="WD40_rpt"/>
</dbReference>
<dbReference type="GO" id="GO:0032040">
    <property type="term" value="C:small-subunit processome"/>
    <property type="evidence" value="ECO:0007669"/>
    <property type="project" value="TreeGrafter"/>
</dbReference>
<evidence type="ECO:0000256" key="2">
    <source>
        <dbReference type="ARBA" id="ARBA00022574"/>
    </source>
</evidence>
<feature type="repeat" description="WD" evidence="4">
    <location>
        <begin position="445"/>
        <end position="486"/>
    </location>
</feature>
<dbReference type="SMART" id="SM00320">
    <property type="entry name" value="WD40"/>
    <property type="match status" value="11"/>
</dbReference>
<dbReference type="InterPro" id="IPR027145">
    <property type="entry name" value="PWP2"/>
</dbReference>
<feature type="repeat" description="WD" evidence="4">
    <location>
        <begin position="275"/>
        <end position="316"/>
    </location>
</feature>
<dbReference type="Pfam" id="PF04003">
    <property type="entry name" value="Utp12"/>
    <property type="match status" value="1"/>
</dbReference>
<dbReference type="AlphaFoldDB" id="A0AA38HGW1"/>
<dbReference type="GO" id="GO:0000462">
    <property type="term" value="P:maturation of SSU-rRNA from tricistronic rRNA transcript (SSU-rRNA, 5.8S rRNA, LSU-rRNA)"/>
    <property type="evidence" value="ECO:0007669"/>
    <property type="project" value="TreeGrafter"/>
</dbReference>
<gene>
    <name evidence="6" type="ORF">Zmor_012346</name>
</gene>
<dbReference type="GO" id="GO:0034388">
    <property type="term" value="C:Pwp2p-containing subcomplex of 90S preribosome"/>
    <property type="evidence" value="ECO:0007669"/>
    <property type="project" value="TreeGrafter"/>
</dbReference>
<dbReference type="InterPro" id="IPR036322">
    <property type="entry name" value="WD40_repeat_dom_sf"/>
</dbReference>